<evidence type="ECO:0000259" key="6">
    <source>
        <dbReference type="Pfam" id="PF08281"/>
    </source>
</evidence>
<evidence type="ECO:0000259" key="5">
    <source>
        <dbReference type="Pfam" id="PF04542"/>
    </source>
</evidence>
<evidence type="ECO:0000313" key="8">
    <source>
        <dbReference type="Proteomes" id="UP000252254"/>
    </source>
</evidence>
<sequence length="174" mass="21053">MIKKIKAGNTQALRILIERYKNHVFRITMSVVHNEKDAEDLAQETFIKMMDALSTYQSQGFKTWISRIALHKAIDYKRKLQRKKEELSTFEEDNQWSDNNNVEKEITTKEVRRRVRESITSMPDKLQLVVHYYYLEDCSYKEIADKLAIEEPNVKMRLYRARKWMKTHWKEEDF</sequence>
<dbReference type="InterPro" id="IPR014284">
    <property type="entry name" value="RNA_pol_sigma-70_dom"/>
</dbReference>
<dbReference type="InterPro" id="IPR013324">
    <property type="entry name" value="RNA_pol_sigma_r3/r4-like"/>
</dbReference>
<dbReference type="GO" id="GO:0006352">
    <property type="term" value="P:DNA-templated transcription initiation"/>
    <property type="evidence" value="ECO:0007669"/>
    <property type="project" value="InterPro"/>
</dbReference>
<dbReference type="AlphaFoldDB" id="A0A366EGU1"/>
<dbReference type="PANTHER" id="PTHR43133:SF51">
    <property type="entry name" value="RNA POLYMERASE SIGMA FACTOR"/>
    <property type="match status" value="1"/>
</dbReference>
<keyword evidence="4" id="KW-0804">Transcription</keyword>
<dbReference type="Gene3D" id="1.10.1740.10">
    <property type="match status" value="1"/>
</dbReference>
<dbReference type="STRING" id="200904.GCA_900168775_01756"/>
<dbReference type="PANTHER" id="PTHR43133">
    <property type="entry name" value="RNA POLYMERASE ECF-TYPE SIGMA FACTO"/>
    <property type="match status" value="1"/>
</dbReference>
<dbReference type="GO" id="GO:0016987">
    <property type="term" value="F:sigma factor activity"/>
    <property type="evidence" value="ECO:0007669"/>
    <property type="project" value="UniProtKB-KW"/>
</dbReference>
<dbReference type="InterPro" id="IPR013249">
    <property type="entry name" value="RNA_pol_sigma70_r4_t2"/>
</dbReference>
<feature type="domain" description="RNA polymerase sigma factor 70 region 4 type 2" evidence="6">
    <location>
        <begin position="113"/>
        <end position="165"/>
    </location>
</feature>
<organism evidence="7 8">
    <name type="scientific">Paraliobacillus ryukyuensis</name>
    <dbReference type="NCBI Taxonomy" id="200904"/>
    <lineage>
        <taxon>Bacteria</taxon>
        <taxon>Bacillati</taxon>
        <taxon>Bacillota</taxon>
        <taxon>Bacilli</taxon>
        <taxon>Bacillales</taxon>
        <taxon>Bacillaceae</taxon>
        <taxon>Paraliobacillus</taxon>
    </lineage>
</organism>
<dbReference type="InterPro" id="IPR013325">
    <property type="entry name" value="RNA_pol_sigma_r2"/>
</dbReference>
<dbReference type="Pfam" id="PF08281">
    <property type="entry name" value="Sigma70_r4_2"/>
    <property type="match status" value="1"/>
</dbReference>
<dbReference type="Proteomes" id="UP000252254">
    <property type="component" value="Unassembled WGS sequence"/>
</dbReference>
<dbReference type="InterPro" id="IPR039425">
    <property type="entry name" value="RNA_pol_sigma-70-like"/>
</dbReference>
<evidence type="ECO:0000256" key="1">
    <source>
        <dbReference type="ARBA" id="ARBA00010641"/>
    </source>
</evidence>
<evidence type="ECO:0000256" key="4">
    <source>
        <dbReference type="ARBA" id="ARBA00023163"/>
    </source>
</evidence>
<evidence type="ECO:0000313" key="7">
    <source>
        <dbReference type="EMBL" id="RBP01617.1"/>
    </source>
</evidence>
<dbReference type="InterPro" id="IPR036388">
    <property type="entry name" value="WH-like_DNA-bd_sf"/>
</dbReference>
<reference evidence="7 8" key="1">
    <citation type="submission" date="2018-06" db="EMBL/GenBank/DDBJ databases">
        <title>Genomic Encyclopedia of Type Strains, Phase IV (KMG-IV): sequencing the most valuable type-strain genomes for metagenomic binning, comparative biology and taxonomic classification.</title>
        <authorList>
            <person name="Goeker M."/>
        </authorList>
    </citation>
    <scope>NUCLEOTIDE SEQUENCE [LARGE SCALE GENOMIC DNA]</scope>
    <source>
        <strain evidence="7 8">DSM 15140</strain>
    </source>
</reference>
<dbReference type="EMBL" id="QNRI01000001">
    <property type="protein sequence ID" value="RBP01617.1"/>
    <property type="molecule type" value="Genomic_DNA"/>
</dbReference>
<proteinExistence type="inferred from homology"/>
<dbReference type="SUPFAM" id="SSF88946">
    <property type="entry name" value="Sigma2 domain of RNA polymerase sigma factors"/>
    <property type="match status" value="1"/>
</dbReference>
<dbReference type="RefSeq" id="WP_170126145.1">
    <property type="nucleotide sequence ID" value="NZ_BAABQN010000001.1"/>
</dbReference>
<protein>
    <submittedName>
        <fullName evidence="7">RNA polymerase sigma factor (Sigma-70 family)</fullName>
    </submittedName>
</protein>
<evidence type="ECO:0000256" key="2">
    <source>
        <dbReference type="ARBA" id="ARBA00023015"/>
    </source>
</evidence>
<keyword evidence="2" id="KW-0805">Transcription regulation</keyword>
<evidence type="ECO:0000256" key="3">
    <source>
        <dbReference type="ARBA" id="ARBA00023082"/>
    </source>
</evidence>
<accession>A0A366EGU1</accession>
<name>A0A366EGU1_9BACI</name>
<feature type="domain" description="RNA polymerase sigma-70 region 2" evidence="5">
    <location>
        <begin position="16"/>
        <end position="82"/>
    </location>
</feature>
<comment type="similarity">
    <text evidence="1">Belongs to the sigma-70 factor family. ECF subfamily.</text>
</comment>
<dbReference type="Gene3D" id="1.10.10.10">
    <property type="entry name" value="Winged helix-like DNA-binding domain superfamily/Winged helix DNA-binding domain"/>
    <property type="match status" value="1"/>
</dbReference>
<gene>
    <name evidence="7" type="ORF">DES48_101356</name>
</gene>
<dbReference type="CDD" id="cd06171">
    <property type="entry name" value="Sigma70_r4"/>
    <property type="match status" value="1"/>
</dbReference>
<dbReference type="InterPro" id="IPR007627">
    <property type="entry name" value="RNA_pol_sigma70_r2"/>
</dbReference>
<dbReference type="SUPFAM" id="SSF88659">
    <property type="entry name" value="Sigma3 and sigma4 domains of RNA polymerase sigma factors"/>
    <property type="match status" value="1"/>
</dbReference>
<dbReference type="GO" id="GO:0003677">
    <property type="term" value="F:DNA binding"/>
    <property type="evidence" value="ECO:0007669"/>
    <property type="project" value="InterPro"/>
</dbReference>
<keyword evidence="3" id="KW-0731">Sigma factor</keyword>
<dbReference type="Pfam" id="PF04542">
    <property type="entry name" value="Sigma70_r2"/>
    <property type="match status" value="1"/>
</dbReference>
<comment type="caution">
    <text evidence="7">The sequence shown here is derived from an EMBL/GenBank/DDBJ whole genome shotgun (WGS) entry which is preliminary data.</text>
</comment>
<dbReference type="NCBIfam" id="TIGR02937">
    <property type="entry name" value="sigma70-ECF"/>
    <property type="match status" value="1"/>
</dbReference>
<keyword evidence="8" id="KW-1185">Reference proteome</keyword>